<sequence>MRSNPYMIACAGKPAYNPHGLVQTNLTPLHQELSFWLERLKQSDEEADALEVGAAGDALVGAVDAAITLVVINHKGREANALRANVLVVGSVGRTDHGRGHNCHWLE</sequence>
<reference evidence="1 2" key="1">
    <citation type="submission" date="2007-01" db="EMBL/GenBank/DDBJ databases">
        <title>Draft genome sequence of Collinsella aerofaciens (ATCC 25986).</title>
        <authorList>
            <person name="Sudarsanam P."/>
            <person name="Ley R."/>
            <person name="Guruge J."/>
            <person name="Turnbaugh P.J."/>
            <person name="Mahowald M."/>
            <person name="Liep D."/>
            <person name="Gordon J."/>
        </authorList>
    </citation>
    <scope>NUCLEOTIDE SEQUENCE [LARGE SCALE GENOMIC DNA]</scope>
    <source>
        <strain evidence="2">ATCC 25986 / DSM 3979 / JCM 10188 / KCTC 3647 / NCTC 11838 / VPI 1003</strain>
    </source>
</reference>
<dbReference type="Proteomes" id="UP000002979">
    <property type="component" value="Unassembled WGS sequence"/>
</dbReference>
<protein>
    <submittedName>
        <fullName evidence="1">Uncharacterized protein</fullName>
    </submittedName>
</protein>
<evidence type="ECO:0000313" key="2">
    <source>
        <dbReference type="Proteomes" id="UP000002979"/>
    </source>
</evidence>
<accession>A4EBF4</accession>
<dbReference type="AlphaFoldDB" id="A4EBF4"/>
<gene>
    <name evidence="1" type="ORF">COLAER_01772</name>
</gene>
<proteinExistence type="predicted"/>
<reference evidence="1 2" key="2">
    <citation type="submission" date="2007-04" db="EMBL/GenBank/DDBJ databases">
        <authorList>
            <person name="Fulton L."/>
            <person name="Clifton S."/>
            <person name="Fulton B."/>
            <person name="Xu J."/>
            <person name="Minx P."/>
            <person name="Mardis E.R."/>
            <person name="Wilson R.K."/>
        </authorList>
    </citation>
    <scope>NUCLEOTIDE SEQUENCE [LARGE SCALE GENOMIC DNA]</scope>
    <source>
        <strain evidence="2">ATCC 25986 / DSM 3979 / JCM 10188 / KCTC 3647 / NCTC 11838 / VPI 1003</strain>
    </source>
</reference>
<organism evidence="1 2">
    <name type="scientific">Collinsella aerofaciens (strain ATCC 25986 / DSM 3979 / JCM 10188 / KCTC 3647 / NCTC 11838 / VPI 1003)</name>
    <dbReference type="NCBI Taxonomy" id="411903"/>
    <lineage>
        <taxon>Bacteria</taxon>
        <taxon>Bacillati</taxon>
        <taxon>Actinomycetota</taxon>
        <taxon>Coriobacteriia</taxon>
        <taxon>Coriobacteriales</taxon>
        <taxon>Coriobacteriaceae</taxon>
        <taxon>Collinsella</taxon>
    </lineage>
</organism>
<comment type="caution">
    <text evidence="1">The sequence shown here is derived from an EMBL/GenBank/DDBJ whole genome shotgun (WGS) entry which is preliminary data.</text>
</comment>
<name>A4EBF4_COLAA</name>
<dbReference type="EMBL" id="AAVN02000007">
    <property type="protein sequence ID" value="EBA39158.1"/>
    <property type="molecule type" value="Genomic_DNA"/>
</dbReference>
<evidence type="ECO:0000313" key="1">
    <source>
        <dbReference type="EMBL" id="EBA39158.1"/>
    </source>
</evidence>